<dbReference type="RefSeq" id="WP_114828109.1">
    <property type="nucleotide sequence ID" value="NZ_QQTO01000037.1"/>
</dbReference>
<proteinExistence type="predicted"/>
<gene>
    <name evidence="2" type="ORF">DWE98_05100</name>
</gene>
<accession>A0A370L9H9</accession>
<dbReference type="InterPro" id="IPR004360">
    <property type="entry name" value="Glyas_Fos-R_dOase_dom"/>
</dbReference>
<evidence type="ECO:0000313" key="3">
    <source>
        <dbReference type="Proteomes" id="UP000255207"/>
    </source>
</evidence>
<dbReference type="Gene3D" id="3.10.180.10">
    <property type="entry name" value="2,3-Dihydroxybiphenyl 1,2-Dioxygenase, domain 1"/>
    <property type="match status" value="1"/>
</dbReference>
<dbReference type="PROSITE" id="PS51819">
    <property type="entry name" value="VOC"/>
    <property type="match status" value="1"/>
</dbReference>
<feature type="domain" description="VOC" evidence="1">
    <location>
        <begin position="1"/>
        <end position="123"/>
    </location>
</feature>
<dbReference type="AlphaFoldDB" id="A0A370L9H9"/>
<reference evidence="3" key="1">
    <citation type="submission" date="2018-07" db="EMBL/GenBank/DDBJ databases">
        <authorList>
            <person name="Safronova V.I."/>
            <person name="Chirak E.R."/>
            <person name="Sazanova A.L."/>
        </authorList>
    </citation>
    <scope>NUCLEOTIDE SEQUENCE [LARGE SCALE GENOMIC DNA]</scope>
    <source>
        <strain evidence="3">RCAM04685</strain>
    </source>
</reference>
<dbReference type="Proteomes" id="UP000255207">
    <property type="component" value="Unassembled WGS sequence"/>
</dbReference>
<organism evidence="2 3">
    <name type="scientific">Bosea caraganae</name>
    <dbReference type="NCBI Taxonomy" id="2763117"/>
    <lineage>
        <taxon>Bacteria</taxon>
        <taxon>Pseudomonadati</taxon>
        <taxon>Pseudomonadota</taxon>
        <taxon>Alphaproteobacteria</taxon>
        <taxon>Hyphomicrobiales</taxon>
        <taxon>Boseaceae</taxon>
        <taxon>Bosea</taxon>
    </lineage>
</organism>
<dbReference type="CDD" id="cd07262">
    <property type="entry name" value="VOC_like"/>
    <property type="match status" value="1"/>
</dbReference>
<dbReference type="SUPFAM" id="SSF54593">
    <property type="entry name" value="Glyoxalase/Bleomycin resistance protein/Dihydroxybiphenyl dioxygenase"/>
    <property type="match status" value="1"/>
</dbReference>
<sequence>MLGHISFGVFDLKRAATFYDAALAPLGLTRVWAVADGVGYGPAGGGDLLALKKQPEPVTPPGPGFHLAFKAFSHASVDAFHAAALQAGGRDNGQPGLRAHYGPHYYAAFVIDPDGHRIEAVCQEPA</sequence>
<protein>
    <submittedName>
        <fullName evidence="2">VOC family protein</fullName>
    </submittedName>
</protein>
<dbReference type="PANTHER" id="PTHR35006:SF4">
    <property type="entry name" value="BLR7706 PROTEIN"/>
    <property type="match status" value="1"/>
</dbReference>
<dbReference type="InterPro" id="IPR037523">
    <property type="entry name" value="VOC_core"/>
</dbReference>
<evidence type="ECO:0000259" key="1">
    <source>
        <dbReference type="PROSITE" id="PS51819"/>
    </source>
</evidence>
<name>A0A370L9H9_9HYPH</name>
<comment type="caution">
    <text evidence="2">The sequence shown here is derived from an EMBL/GenBank/DDBJ whole genome shotgun (WGS) entry which is preliminary data.</text>
</comment>
<dbReference type="Pfam" id="PF00903">
    <property type="entry name" value="Glyoxalase"/>
    <property type="match status" value="1"/>
</dbReference>
<dbReference type="EMBL" id="QQTP01000002">
    <property type="protein sequence ID" value="RDJ27984.1"/>
    <property type="molecule type" value="Genomic_DNA"/>
</dbReference>
<evidence type="ECO:0000313" key="2">
    <source>
        <dbReference type="EMBL" id="RDJ27984.1"/>
    </source>
</evidence>
<dbReference type="InterPro" id="IPR029068">
    <property type="entry name" value="Glyas_Bleomycin-R_OHBP_Dase"/>
</dbReference>
<dbReference type="PANTHER" id="PTHR35006">
    <property type="entry name" value="GLYOXALASE FAMILY PROTEIN (AFU_ORTHOLOGUE AFUA_5G14830)"/>
    <property type="match status" value="1"/>
</dbReference>
<dbReference type="OrthoDB" id="9807407at2"/>
<keyword evidence="3" id="KW-1185">Reference proteome</keyword>